<sequence>EVRMLVQHSGALFIFAATAVKFAGDPKVCDPQGRLDLLLEERPPRERSRSRSHYKEVDQLYLQILNRSLPDDEDDREDAAGHFRKVVGAIVVLFDPLPSGPLELLLCLPPGRIKRSLLHLHSVMLVPESVDGQIRVLHPSFRDFITDSHRCPDPHFYVDPPTAHSLIATLCIEHITSSLRRDPIECGNAWILNSETIGLDQRRKDAFQRHLQYCCMYFGSHVASARKDDFNLLHILDQFLTTRLLVWIEALSLMDQIDTAITALRAIRTWCSELVSDAIRFLLQFKPSLQLGAGQLYVTALQHAPKSALRQQYAHEIGPDYILRGVPSGWEPCTSVLRGYHRPYYAAFTIGAEYLIAAGVSGDGHIIEVWNALTSTEIGSYIGHESRITALACSRSASFAVSVSQSPPSAHVWDVVTGVLLGKLSELEGPVNQVHILEGDEGILTTGNDGVLRIWDPATCALLYRLDNWVLLAALTGHSSKVNSIAFSADGNNVVTASDDSTVRLWD</sequence>
<dbReference type="Pfam" id="PF00400">
    <property type="entry name" value="WD40"/>
    <property type="match status" value="1"/>
</dbReference>
<dbReference type="HOGENOM" id="CLU_000288_6_0_1"/>
<gene>
    <name evidence="4" type="ORF">M407DRAFT_43123</name>
</gene>
<dbReference type="STRING" id="1051891.A0A0C3MEH2"/>
<dbReference type="SUPFAM" id="SSF50978">
    <property type="entry name" value="WD40 repeat-like"/>
    <property type="match status" value="1"/>
</dbReference>
<keyword evidence="5" id="KW-1185">Reference proteome</keyword>
<dbReference type="PROSITE" id="PS50082">
    <property type="entry name" value="WD_REPEATS_2"/>
    <property type="match status" value="1"/>
</dbReference>
<dbReference type="InterPro" id="IPR001680">
    <property type="entry name" value="WD40_rpt"/>
</dbReference>
<proteinExistence type="predicted"/>
<dbReference type="Gene3D" id="2.130.10.10">
    <property type="entry name" value="YVTN repeat-like/Quinoprotein amine dehydrogenase"/>
    <property type="match status" value="1"/>
</dbReference>
<reference evidence="4 5" key="1">
    <citation type="submission" date="2014-04" db="EMBL/GenBank/DDBJ databases">
        <authorList>
            <consortium name="DOE Joint Genome Institute"/>
            <person name="Kuo A."/>
            <person name="Girlanda M."/>
            <person name="Perotto S."/>
            <person name="Kohler A."/>
            <person name="Nagy L.G."/>
            <person name="Floudas D."/>
            <person name="Copeland A."/>
            <person name="Barry K.W."/>
            <person name="Cichocki N."/>
            <person name="Veneault-Fourrey C."/>
            <person name="LaButti K."/>
            <person name="Lindquist E.A."/>
            <person name="Lipzen A."/>
            <person name="Lundell T."/>
            <person name="Morin E."/>
            <person name="Murat C."/>
            <person name="Sun H."/>
            <person name="Tunlid A."/>
            <person name="Henrissat B."/>
            <person name="Grigoriev I.V."/>
            <person name="Hibbett D.S."/>
            <person name="Martin F."/>
            <person name="Nordberg H.P."/>
            <person name="Cantor M.N."/>
            <person name="Hua S.X."/>
        </authorList>
    </citation>
    <scope>NUCLEOTIDE SEQUENCE [LARGE SCALE GENOMIC DNA]</scope>
    <source>
        <strain evidence="4 5">MUT 4182</strain>
    </source>
</reference>
<dbReference type="InterPro" id="IPR015943">
    <property type="entry name" value="WD40/YVTN_repeat-like_dom_sf"/>
</dbReference>
<organism evidence="4 5">
    <name type="scientific">Tulasnella calospora MUT 4182</name>
    <dbReference type="NCBI Taxonomy" id="1051891"/>
    <lineage>
        <taxon>Eukaryota</taxon>
        <taxon>Fungi</taxon>
        <taxon>Dikarya</taxon>
        <taxon>Basidiomycota</taxon>
        <taxon>Agaricomycotina</taxon>
        <taxon>Agaricomycetes</taxon>
        <taxon>Cantharellales</taxon>
        <taxon>Tulasnellaceae</taxon>
        <taxon>Tulasnella</taxon>
    </lineage>
</organism>
<dbReference type="PANTHER" id="PTHR19848:SF8">
    <property type="entry name" value="F-BOX AND WD REPEAT DOMAIN CONTAINING 7"/>
    <property type="match status" value="1"/>
</dbReference>
<keyword evidence="1 3" id="KW-0853">WD repeat</keyword>
<evidence type="ECO:0000313" key="4">
    <source>
        <dbReference type="EMBL" id="KIO32172.1"/>
    </source>
</evidence>
<name>A0A0C3MEH2_9AGAM</name>
<feature type="non-terminal residue" evidence="4">
    <location>
        <position position="1"/>
    </location>
</feature>
<feature type="repeat" description="WD" evidence="3">
    <location>
        <begin position="475"/>
        <end position="507"/>
    </location>
</feature>
<evidence type="ECO:0000256" key="3">
    <source>
        <dbReference type="PROSITE-ProRule" id="PRU00221"/>
    </source>
</evidence>
<evidence type="ECO:0000256" key="1">
    <source>
        <dbReference type="ARBA" id="ARBA00022574"/>
    </source>
</evidence>
<protein>
    <submittedName>
        <fullName evidence="4">Uncharacterized protein</fullName>
    </submittedName>
</protein>
<evidence type="ECO:0000256" key="2">
    <source>
        <dbReference type="ARBA" id="ARBA00022737"/>
    </source>
</evidence>
<dbReference type="EMBL" id="KN822957">
    <property type="protein sequence ID" value="KIO32172.1"/>
    <property type="molecule type" value="Genomic_DNA"/>
</dbReference>
<keyword evidence="2" id="KW-0677">Repeat</keyword>
<dbReference type="Proteomes" id="UP000054248">
    <property type="component" value="Unassembled WGS sequence"/>
</dbReference>
<accession>A0A0C3MEH2</accession>
<reference evidence="5" key="2">
    <citation type="submission" date="2015-01" db="EMBL/GenBank/DDBJ databases">
        <title>Evolutionary Origins and Diversification of the Mycorrhizal Mutualists.</title>
        <authorList>
            <consortium name="DOE Joint Genome Institute"/>
            <consortium name="Mycorrhizal Genomics Consortium"/>
            <person name="Kohler A."/>
            <person name="Kuo A."/>
            <person name="Nagy L.G."/>
            <person name="Floudas D."/>
            <person name="Copeland A."/>
            <person name="Barry K.W."/>
            <person name="Cichocki N."/>
            <person name="Veneault-Fourrey C."/>
            <person name="LaButti K."/>
            <person name="Lindquist E.A."/>
            <person name="Lipzen A."/>
            <person name="Lundell T."/>
            <person name="Morin E."/>
            <person name="Murat C."/>
            <person name="Riley R."/>
            <person name="Ohm R."/>
            <person name="Sun H."/>
            <person name="Tunlid A."/>
            <person name="Henrissat B."/>
            <person name="Grigoriev I.V."/>
            <person name="Hibbett D.S."/>
            <person name="Martin F."/>
        </authorList>
    </citation>
    <scope>NUCLEOTIDE SEQUENCE [LARGE SCALE GENOMIC DNA]</scope>
    <source>
        <strain evidence="5">MUT 4182</strain>
    </source>
</reference>
<evidence type="ECO:0000313" key="5">
    <source>
        <dbReference type="Proteomes" id="UP000054248"/>
    </source>
</evidence>
<dbReference type="SMART" id="SM00320">
    <property type="entry name" value="WD40"/>
    <property type="match status" value="3"/>
</dbReference>
<dbReference type="PROSITE" id="PS50294">
    <property type="entry name" value="WD_REPEATS_REGION"/>
    <property type="match status" value="1"/>
</dbReference>
<feature type="non-terminal residue" evidence="4">
    <location>
        <position position="507"/>
    </location>
</feature>
<dbReference type="AlphaFoldDB" id="A0A0C3MEH2"/>
<dbReference type="PANTHER" id="PTHR19848">
    <property type="entry name" value="WD40 REPEAT PROTEIN"/>
    <property type="match status" value="1"/>
</dbReference>
<dbReference type="OrthoDB" id="3027122at2759"/>
<dbReference type="InterPro" id="IPR036322">
    <property type="entry name" value="WD40_repeat_dom_sf"/>
</dbReference>